<comment type="caution">
    <text evidence="2">The sequence shown here is derived from an EMBL/GenBank/DDBJ whole genome shotgun (WGS) entry which is preliminary data.</text>
</comment>
<gene>
    <name evidence="2" type="ORF">ADL28_23890</name>
</gene>
<dbReference type="EMBL" id="LLZJ01000310">
    <property type="protein sequence ID" value="KUL52719.1"/>
    <property type="molecule type" value="Genomic_DNA"/>
</dbReference>
<evidence type="ECO:0000313" key="2">
    <source>
        <dbReference type="EMBL" id="KUL52719.1"/>
    </source>
</evidence>
<feature type="region of interest" description="Disordered" evidence="1">
    <location>
        <begin position="1"/>
        <end position="24"/>
    </location>
</feature>
<sequence length="206" mass="20490">MQGVEGDHGVGQVEVDEHRPEDGDLVGLGADLTLGCDQAGPGHRGQKVDLGAVDAARAANGLAVHGQRAAGASAQVMVGWRAVGVAGGEPGADHRVEGVAVHALQDSAHGGFGRGGGPGGFAARAAEGGEHGGRGVGCPFRDRGQGFRAGQYRARGECEDEDEGVAAPLGPTWIGNGREAVQQLRGFPGLGRAAGGEPAQSGGNGR</sequence>
<name>A0A0X3W6Y4_STRVO</name>
<evidence type="ECO:0000313" key="3">
    <source>
        <dbReference type="Proteomes" id="UP000053413"/>
    </source>
</evidence>
<dbReference type="AlphaFoldDB" id="A0A0X3W6Y4"/>
<reference evidence="3" key="1">
    <citation type="submission" date="2015-10" db="EMBL/GenBank/DDBJ databases">
        <authorList>
            <person name="Ju K.-S."/>
            <person name="Doroghazi J.R."/>
            <person name="Metcalf W.W."/>
        </authorList>
    </citation>
    <scope>NUCLEOTIDE SEQUENCE [LARGE SCALE GENOMIC DNA]</scope>
    <source>
        <strain evidence="3">NRRL F-8817</strain>
    </source>
</reference>
<organism evidence="2 3">
    <name type="scientific">Streptomyces violaceusniger</name>
    <dbReference type="NCBI Taxonomy" id="68280"/>
    <lineage>
        <taxon>Bacteria</taxon>
        <taxon>Bacillati</taxon>
        <taxon>Actinomycetota</taxon>
        <taxon>Actinomycetes</taxon>
        <taxon>Kitasatosporales</taxon>
        <taxon>Streptomycetaceae</taxon>
        <taxon>Streptomyces</taxon>
        <taxon>Streptomyces violaceusniger group</taxon>
    </lineage>
</organism>
<evidence type="ECO:0000256" key="1">
    <source>
        <dbReference type="SAM" id="MobiDB-lite"/>
    </source>
</evidence>
<dbReference type="Proteomes" id="UP000053413">
    <property type="component" value="Unassembled WGS sequence"/>
</dbReference>
<protein>
    <submittedName>
        <fullName evidence="2">Uncharacterized protein</fullName>
    </submittedName>
</protein>
<proteinExistence type="predicted"/>
<accession>A0A0X3W6Y4</accession>